<accession>A0ABP8JX25</accession>
<evidence type="ECO:0000313" key="3">
    <source>
        <dbReference type="Proteomes" id="UP001500390"/>
    </source>
</evidence>
<feature type="compositionally biased region" description="Basic and acidic residues" evidence="1">
    <location>
        <begin position="1"/>
        <end position="15"/>
    </location>
</feature>
<dbReference type="EMBL" id="BAABFX010000028">
    <property type="protein sequence ID" value="GAA4397447.1"/>
    <property type="molecule type" value="Genomic_DNA"/>
</dbReference>
<sequence>MRRGEVADTRPHVEVDADGGDAVPHAQRPADPLTLTAAEVEQSALGREQPIEQPGHGRVRQGSHDGVVGVGEVADPMALHGLTVRDRDACVQPRSGHIALP</sequence>
<reference evidence="3" key="1">
    <citation type="journal article" date="2019" name="Int. J. Syst. Evol. Microbiol.">
        <title>The Global Catalogue of Microorganisms (GCM) 10K type strain sequencing project: providing services to taxonomists for standard genome sequencing and annotation.</title>
        <authorList>
            <consortium name="The Broad Institute Genomics Platform"/>
            <consortium name="The Broad Institute Genome Sequencing Center for Infectious Disease"/>
            <person name="Wu L."/>
            <person name="Ma J."/>
        </authorList>
    </citation>
    <scope>NUCLEOTIDE SEQUENCE [LARGE SCALE GENOMIC DNA]</scope>
    <source>
        <strain evidence="3">JCM 17738</strain>
    </source>
</reference>
<keyword evidence="3" id="KW-1185">Reference proteome</keyword>
<name>A0ABP8JX25_9MICO</name>
<feature type="region of interest" description="Disordered" evidence="1">
    <location>
        <begin position="1"/>
        <end position="68"/>
    </location>
</feature>
<comment type="caution">
    <text evidence="2">The sequence shown here is derived from an EMBL/GenBank/DDBJ whole genome shotgun (WGS) entry which is preliminary data.</text>
</comment>
<gene>
    <name evidence="2" type="ORF">GCM10023153_21350</name>
</gene>
<organism evidence="2 3">
    <name type="scientific">Ornithinibacter aureus</name>
    <dbReference type="NCBI Taxonomy" id="622664"/>
    <lineage>
        <taxon>Bacteria</taxon>
        <taxon>Bacillati</taxon>
        <taxon>Actinomycetota</taxon>
        <taxon>Actinomycetes</taxon>
        <taxon>Micrococcales</taxon>
        <taxon>Intrasporangiaceae</taxon>
        <taxon>Ornithinibacter</taxon>
    </lineage>
</organism>
<evidence type="ECO:0000256" key="1">
    <source>
        <dbReference type="SAM" id="MobiDB-lite"/>
    </source>
</evidence>
<protein>
    <submittedName>
        <fullName evidence="2">Uncharacterized protein</fullName>
    </submittedName>
</protein>
<evidence type="ECO:0000313" key="2">
    <source>
        <dbReference type="EMBL" id="GAA4397447.1"/>
    </source>
</evidence>
<proteinExistence type="predicted"/>
<dbReference type="Proteomes" id="UP001500390">
    <property type="component" value="Unassembled WGS sequence"/>
</dbReference>